<evidence type="ECO:0000313" key="3">
    <source>
        <dbReference type="EMBL" id="TFJ86955.1"/>
    </source>
</evidence>
<dbReference type="OrthoDB" id="669460at2759"/>
<keyword evidence="2" id="KW-1133">Transmembrane helix</keyword>
<gene>
    <name evidence="3" type="ORF">NSK_002042</name>
</gene>
<keyword evidence="2" id="KW-0472">Membrane</keyword>
<dbReference type="AlphaFoldDB" id="A0A4D9DBV8"/>
<accession>A0A4D9DBV8</accession>
<keyword evidence="2" id="KW-0812">Transmembrane</keyword>
<feature type="transmembrane region" description="Helical" evidence="2">
    <location>
        <begin position="79"/>
        <end position="97"/>
    </location>
</feature>
<feature type="transmembrane region" description="Helical" evidence="2">
    <location>
        <begin position="50"/>
        <end position="67"/>
    </location>
</feature>
<dbReference type="PANTHER" id="PTHR33876:SF4">
    <property type="entry name" value="CHLOROPLAST PROTEIN FOR GROWTH AND FERTILITY 2"/>
    <property type="match status" value="1"/>
</dbReference>
<dbReference type="PANTHER" id="PTHR33876">
    <property type="entry name" value="UNNAMED PRODUCT"/>
    <property type="match status" value="1"/>
</dbReference>
<feature type="transmembrane region" description="Helical" evidence="2">
    <location>
        <begin position="214"/>
        <end position="235"/>
    </location>
</feature>
<proteinExistence type="predicted"/>
<sequence length="328" mass="34996">MDPGVAGQLIGQGAALGVIHVLSGPDHISALAALTATVPPYKAFMAGVQWGMGHSTGLIIVTGIFVSVEHEVMDRVAGYFEWVVGFLMILLGVWTMWRAFHPPKDSLAALTPREKASFSVSPVQRLSGEKDSRKTSKSLHREAPGGSGINESNSSGGGREGEDEDAGEAVVVNFEDKATPEESPGSTASGTEEEKQEEKSGRKWWRPTQIKEKILSFVVGIVHGVAGPGGILGVLPAVQLRDWSKSSLYLATFCIISSVTMGVFAAIYGGITHGLGKRMGEQDKKSGKQRAEKLEFGLKIFSALLSFVVGILWIVLSATDKMGEVFPE</sequence>
<feature type="transmembrane region" description="Helical" evidence="2">
    <location>
        <begin position="296"/>
        <end position="316"/>
    </location>
</feature>
<name>A0A4D9DBV8_9STRA</name>
<dbReference type="Proteomes" id="UP000355283">
    <property type="component" value="Unassembled WGS sequence"/>
</dbReference>
<evidence type="ECO:0008006" key="5">
    <source>
        <dbReference type="Google" id="ProtNLM"/>
    </source>
</evidence>
<protein>
    <recommendedName>
        <fullName evidence="5">Urease accessory protein UreH-like transmembrane domain-containing protein</fullName>
    </recommendedName>
</protein>
<evidence type="ECO:0000256" key="2">
    <source>
        <dbReference type="SAM" id="Phobius"/>
    </source>
</evidence>
<evidence type="ECO:0000256" key="1">
    <source>
        <dbReference type="SAM" id="MobiDB-lite"/>
    </source>
</evidence>
<organism evidence="3 4">
    <name type="scientific">Nannochloropsis salina CCMP1776</name>
    <dbReference type="NCBI Taxonomy" id="1027361"/>
    <lineage>
        <taxon>Eukaryota</taxon>
        <taxon>Sar</taxon>
        <taxon>Stramenopiles</taxon>
        <taxon>Ochrophyta</taxon>
        <taxon>Eustigmatophyceae</taxon>
        <taxon>Eustigmatales</taxon>
        <taxon>Monodopsidaceae</taxon>
        <taxon>Microchloropsis</taxon>
        <taxon>Microchloropsis salina</taxon>
    </lineage>
</organism>
<feature type="compositionally biased region" description="Basic and acidic residues" evidence="1">
    <location>
        <begin position="192"/>
        <end position="201"/>
    </location>
</feature>
<keyword evidence="4" id="KW-1185">Reference proteome</keyword>
<dbReference type="InterPro" id="IPR052776">
    <property type="entry name" value="Chloro_ReproSupport/MetalTrans"/>
</dbReference>
<reference evidence="3 4" key="1">
    <citation type="submission" date="2019-01" db="EMBL/GenBank/DDBJ databases">
        <title>Nuclear Genome Assembly of the Microalgal Biofuel strain Nannochloropsis salina CCMP1776.</title>
        <authorList>
            <person name="Hovde B."/>
        </authorList>
    </citation>
    <scope>NUCLEOTIDE SEQUENCE [LARGE SCALE GENOMIC DNA]</scope>
    <source>
        <strain evidence="3 4">CCMP1776</strain>
    </source>
</reference>
<dbReference type="EMBL" id="SDOX01000007">
    <property type="protein sequence ID" value="TFJ86955.1"/>
    <property type="molecule type" value="Genomic_DNA"/>
</dbReference>
<feature type="region of interest" description="Disordered" evidence="1">
    <location>
        <begin position="120"/>
        <end position="204"/>
    </location>
</feature>
<comment type="caution">
    <text evidence="3">The sequence shown here is derived from an EMBL/GenBank/DDBJ whole genome shotgun (WGS) entry which is preliminary data.</text>
</comment>
<feature type="transmembrane region" description="Helical" evidence="2">
    <location>
        <begin position="247"/>
        <end position="275"/>
    </location>
</feature>
<evidence type="ECO:0000313" key="4">
    <source>
        <dbReference type="Proteomes" id="UP000355283"/>
    </source>
</evidence>
<feature type="compositionally biased region" description="Basic and acidic residues" evidence="1">
    <location>
        <begin position="127"/>
        <end position="143"/>
    </location>
</feature>